<reference evidence="3" key="1">
    <citation type="submission" date="2025-08" db="UniProtKB">
        <authorList>
            <consortium name="RefSeq"/>
        </authorList>
    </citation>
    <scope>IDENTIFICATION</scope>
</reference>
<dbReference type="GO" id="GO:0006357">
    <property type="term" value="P:regulation of transcription by RNA polymerase II"/>
    <property type="evidence" value="ECO:0007669"/>
    <property type="project" value="InterPro"/>
</dbReference>
<dbReference type="KEGG" id="goe:100898686"/>
<dbReference type="PANTHER" id="PTHR32344">
    <property type="entry name" value="U1-TYPE DOMAIN-CONTAINING PROTEIN"/>
    <property type="match status" value="1"/>
</dbReference>
<dbReference type="AlphaFoldDB" id="A0AAJ6QQI4"/>
<evidence type="ECO:0000259" key="1">
    <source>
        <dbReference type="Pfam" id="PF04937"/>
    </source>
</evidence>
<name>A0AAJ6QQI4_9ACAR</name>
<feature type="domain" description="DUF659" evidence="1">
    <location>
        <begin position="124"/>
        <end position="281"/>
    </location>
</feature>
<organism evidence="2 3">
    <name type="scientific">Galendromus occidentalis</name>
    <name type="common">western predatory mite</name>
    <dbReference type="NCBI Taxonomy" id="34638"/>
    <lineage>
        <taxon>Eukaryota</taxon>
        <taxon>Metazoa</taxon>
        <taxon>Ecdysozoa</taxon>
        <taxon>Arthropoda</taxon>
        <taxon>Chelicerata</taxon>
        <taxon>Arachnida</taxon>
        <taxon>Acari</taxon>
        <taxon>Parasitiformes</taxon>
        <taxon>Mesostigmata</taxon>
        <taxon>Gamasina</taxon>
        <taxon>Phytoseioidea</taxon>
        <taxon>Phytoseiidae</taxon>
        <taxon>Typhlodrominae</taxon>
        <taxon>Galendromus</taxon>
    </lineage>
</organism>
<keyword evidence="2" id="KW-1185">Reference proteome</keyword>
<sequence>MPKIKESHGSKLRSKVKLSGEGVLSTDGHVILCKVCERDVPAERKSQVSQHLNGAKHKSLLNKKKQSSSTSLIQIASFLEVSRKKSQFKLDLCEAFVTAGIPFWKLENSKLTDFLGKYCSEQIPSSSTLRKKYLQSVYEHKLNNIREYIEENPIWLSMDESTDVTGRFVAHTVVGTLEMSGTKSFLLHAETLGKTNSSRIIAQHMLNSLAILGPDGIRHDKVLLLVTDGAAYMKKAGSALKIIFPRMLHITCVAHAIHRVAEEVRLLFPDVDKVVANGKKVFRKSAARVSLFREIAPGTALPPQPILTRWGTWIEAAIYYSANFVAFSSVVAALDENDASSIRVVKDLLESANLKENLAFIEAHFGILPRCIEMLVKKEALVVDSTDIFKKTLLDLRRTPGAVGEKIRRKCDLVLSNNPDLHRLDKVTDILRGNPSEGSIDEYSPSELASLKFAPITSVDVERTFSILKHTLGDRIQTLTFDHLKQHLIVYCNP</sequence>
<dbReference type="InterPro" id="IPR012337">
    <property type="entry name" value="RNaseH-like_sf"/>
</dbReference>
<gene>
    <name evidence="3" type="primary">LOC100898686</name>
</gene>
<dbReference type="GeneID" id="100898686"/>
<accession>A0AAJ6QQI4</accession>
<dbReference type="SUPFAM" id="SSF53098">
    <property type="entry name" value="Ribonuclease H-like"/>
    <property type="match status" value="1"/>
</dbReference>
<dbReference type="Proteomes" id="UP000694867">
    <property type="component" value="Unplaced"/>
</dbReference>
<dbReference type="GO" id="GO:0003690">
    <property type="term" value="F:double-stranded DNA binding"/>
    <property type="evidence" value="ECO:0007669"/>
    <property type="project" value="InterPro"/>
</dbReference>
<evidence type="ECO:0000313" key="3">
    <source>
        <dbReference type="RefSeq" id="XP_003740592.1"/>
    </source>
</evidence>
<dbReference type="InterPro" id="IPR033375">
    <property type="entry name" value="Cggbp1"/>
</dbReference>
<dbReference type="GO" id="GO:0005634">
    <property type="term" value="C:nucleus"/>
    <property type="evidence" value="ECO:0007669"/>
    <property type="project" value="InterPro"/>
</dbReference>
<evidence type="ECO:0000313" key="2">
    <source>
        <dbReference type="Proteomes" id="UP000694867"/>
    </source>
</evidence>
<protein>
    <submittedName>
        <fullName evidence="3">Uncharacterized protein LOC100898686</fullName>
    </submittedName>
</protein>
<dbReference type="PANTHER" id="PTHR32344:SF1">
    <property type="entry name" value="U1-TYPE DOMAIN-CONTAINING PROTEIN"/>
    <property type="match status" value="1"/>
</dbReference>
<dbReference type="Pfam" id="PF04937">
    <property type="entry name" value="DUF659"/>
    <property type="match status" value="1"/>
</dbReference>
<proteinExistence type="predicted"/>
<dbReference type="InterPro" id="IPR007021">
    <property type="entry name" value="DUF659"/>
</dbReference>
<dbReference type="RefSeq" id="XP_003740592.1">
    <property type="nucleotide sequence ID" value="XM_003740544.1"/>
</dbReference>